<feature type="transmembrane region" description="Helical" evidence="1">
    <location>
        <begin position="54"/>
        <end position="73"/>
    </location>
</feature>
<proteinExistence type="predicted"/>
<dbReference type="PANTHER" id="PTHR32063:SF13">
    <property type="entry name" value="MULTIDRUG EFFLUX PUMP SUBUNIT ACRB-RELATED"/>
    <property type="match status" value="1"/>
</dbReference>
<dbReference type="InterPro" id="IPR001036">
    <property type="entry name" value="Acrflvin-R"/>
</dbReference>
<dbReference type="PANTHER" id="PTHR32063">
    <property type="match status" value="1"/>
</dbReference>
<gene>
    <name evidence="2" type="ORF">CNECB9_700006</name>
</gene>
<organism evidence="2">
    <name type="scientific">Cupriavidus necator</name>
    <name type="common">Alcaligenes eutrophus</name>
    <name type="synonym">Ralstonia eutropha</name>
    <dbReference type="NCBI Taxonomy" id="106590"/>
    <lineage>
        <taxon>Bacteria</taxon>
        <taxon>Pseudomonadati</taxon>
        <taxon>Pseudomonadota</taxon>
        <taxon>Betaproteobacteria</taxon>
        <taxon>Burkholderiales</taxon>
        <taxon>Burkholderiaceae</taxon>
        <taxon>Cupriavidus</taxon>
    </lineage>
</organism>
<dbReference type="EMBL" id="FMSH01000519">
    <property type="protein sequence ID" value="SCV00396.1"/>
    <property type="molecule type" value="Genomic_DNA"/>
</dbReference>
<reference evidence="2" key="1">
    <citation type="submission" date="2016-09" db="EMBL/GenBank/DDBJ databases">
        <authorList>
            <person name="Capua I."/>
            <person name="De Benedictis P."/>
            <person name="Joannis T."/>
            <person name="Lombin L.H."/>
            <person name="Cattoli G."/>
        </authorList>
    </citation>
    <scope>NUCLEOTIDE SEQUENCE</scope>
    <source>
        <strain evidence="2">B9</strain>
    </source>
</reference>
<evidence type="ECO:0000256" key="1">
    <source>
        <dbReference type="SAM" id="Phobius"/>
    </source>
</evidence>
<keyword evidence="1" id="KW-0472">Membrane</keyword>
<accession>A0A1K0IRK9</accession>
<protein>
    <recommendedName>
        <fullName evidence="3">Cation/multidrug efflux pump</fullName>
    </recommendedName>
</protein>
<evidence type="ECO:0000313" key="2">
    <source>
        <dbReference type="EMBL" id="SCV00396.1"/>
    </source>
</evidence>
<name>A0A1K0IRK9_CUPNE</name>
<feature type="transmembrane region" description="Helical" evidence="1">
    <location>
        <begin position="6"/>
        <end position="26"/>
    </location>
</feature>
<feature type="transmembrane region" description="Helical" evidence="1">
    <location>
        <begin position="79"/>
        <end position="99"/>
    </location>
</feature>
<dbReference type="Gene3D" id="1.20.1640.10">
    <property type="entry name" value="Multidrug efflux transporter AcrB transmembrane domain"/>
    <property type="match status" value="1"/>
</dbReference>
<dbReference type="SUPFAM" id="SSF82866">
    <property type="entry name" value="Multidrug efflux transporter AcrB transmembrane domain"/>
    <property type="match status" value="1"/>
</dbReference>
<dbReference type="Pfam" id="PF00873">
    <property type="entry name" value="ACR_tran"/>
    <property type="match status" value="1"/>
</dbReference>
<sequence>MPNDVYFKVGVVVIMGLSAKNAILIVEYAEQLRRSGAGSMGAVKAATRAARLRLRPVVMTSLAFVLGVVPLAVGTGVLGGMLGATVLGTLAVPLLYAAIARRLPRAQPESGHDATATQPPSA</sequence>
<dbReference type="AlphaFoldDB" id="A0A1K0IRK9"/>
<keyword evidence="1" id="KW-1133">Transmembrane helix</keyword>
<evidence type="ECO:0008006" key="3">
    <source>
        <dbReference type="Google" id="ProtNLM"/>
    </source>
</evidence>
<keyword evidence="1" id="KW-0812">Transmembrane</keyword>
<dbReference type="GO" id="GO:0042910">
    <property type="term" value="F:xenobiotic transmembrane transporter activity"/>
    <property type="evidence" value="ECO:0007669"/>
    <property type="project" value="TreeGrafter"/>
</dbReference>
<dbReference type="GO" id="GO:0005886">
    <property type="term" value="C:plasma membrane"/>
    <property type="evidence" value="ECO:0007669"/>
    <property type="project" value="TreeGrafter"/>
</dbReference>